<dbReference type="Pfam" id="PF12796">
    <property type="entry name" value="Ank_2"/>
    <property type="match status" value="1"/>
</dbReference>
<dbReference type="GO" id="GO:0085020">
    <property type="term" value="P:protein K6-linked ubiquitination"/>
    <property type="evidence" value="ECO:0007669"/>
    <property type="project" value="TreeGrafter"/>
</dbReference>
<evidence type="ECO:0000256" key="1">
    <source>
        <dbReference type="ARBA" id="ARBA00022737"/>
    </source>
</evidence>
<evidence type="ECO:0000313" key="5">
    <source>
        <dbReference type="Proteomes" id="UP000240493"/>
    </source>
</evidence>
<dbReference type="PANTHER" id="PTHR24171:SF8">
    <property type="entry name" value="BRCA1-ASSOCIATED RING DOMAIN PROTEIN 1"/>
    <property type="match status" value="1"/>
</dbReference>
<keyword evidence="2 3" id="KW-0040">ANK repeat</keyword>
<dbReference type="Gene3D" id="1.25.40.20">
    <property type="entry name" value="Ankyrin repeat-containing domain"/>
    <property type="match status" value="1"/>
</dbReference>
<dbReference type="EMBL" id="KZ679289">
    <property type="protein sequence ID" value="PTB34896.1"/>
    <property type="molecule type" value="Genomic_DNA"/>
</dbReference>
<dbReference type="PROSITE" id="PS50297">
    <property type="entry name" value="ANK_REP_REGION"/>
    <property type="match status" value="2"/>
</dbReference>
<keyword evidence="5" id="KW-1185">Reference proteome</keyword>
<feature type="non-terminal residue" evidence="4">
    <location>
        <position position="1"/>
    </location>
</feature>
<dbReference type="STRING" id="1042311.A0A2T3YQU3"/>
<dbReference type="InterPro" id="IPR002110">
    <property type="entry name" value="Ankyrin_rpt"/>
</dbReference>
<reference evidence="4 5" key="1">
    <citation type="submission" date="2016-07" db="EMBL/GenBank/DDBJ databases">
        <title>Multiple horizontal gene transfer events from other fungi enriched the ability of initially mycotrophic Trichoderma (Ascomycota) to feed on dead plant biomass.</title>
        <authorList>
            <consortium name="DOE Joint Genome Institute"/>
            <person name="Aerts A."/>
            <person name="Atanasova L."/>
            <person name="Chenthamara K."/>
            <person name="Zhang J."/>
            <person name="Grujic M."/>
            <person name="Henrissat B."/>
            <person name="Kuo A."/>
            <person name="Salamov A."/>
            <person name="Lipzen A."/>
            <person name="Labutti K."/>
            <person name="Barry K."/>
            <person name="Miao Y."/>
            <person name="Rahimi M.J."/>
            <person name="Shen Q."/>
            <person name="Grigoriev I.V."/>
            <person name="Kubicek C.P."/>
            <person name="Druzhinina I.S."/>
        </authorList>
    </citation>
    <scope>NUCLEOTIDE SEQUENCE [LARGE SCALE GENOMIC DNA]</scope>
    <source>
        <strain evidence="4 5">CBS 433.97</strain>
    </source>
</reference>
<dbReference type="SMART" id="SM00248">
    <property type="entry name" value="ANK"/>
    <property type="match status" value="2"/>
</dbReference>
<dbReference type="SUPFAM" id="SSF48403">
    <property type="entry name" value="Ankyrin repeat"/>
    <property type="match status" value="1"/>
</dbReference>
<dbReference type="AlphaFoldDB" id="A0A2T3YQU3"/>
<keyword evidence="1" id="KW-0677">Repeat</keyword>
<dbReference type="GO" id="GO:0004842">
    <property type="term" value="F:ubiquitin-protein transferase activity"/>
    <property type="evidence" value="ECO:0007669"/>
    <property type="project" value="TreeGrafter"/>
</dbReference>
<organism evidence="4 5">
    <name type="scientific">Trichoderma asperellum (strain ATCC 204424 / CBS 433.97 / NBRC 101777)</name>
    <dbReference type="NCBI Taxonomy" id="1042311"/>
    <lineage>
        <taxon>Eukaryota</taxon>
        <taxon>Fungi</taxon>
        <taxon>Dikarya</taxon>
        <taxon>Ascomycota</taxon>
        <taxon>Pezizomycotina</taxon>
        <taxon>Sordariomycetes</taxon>
        <taxon>Hypocreomycetidae</taxon>
        <taxon>Hypocreales</taxon>
        <taxon>Hypocreaceae</taxon>
        <taxon>Trichoderma</taxon>
    </lineage>
</organism>
<feature type="repeat" description="ANK" evidence="3">
    <location>
        <begin position="41"/>
        <end position="73"/>
    </location>
</feature>
<name>A0A2T3YQU3_TRIA4</name>
<feature type="non-terminal residue" evidence="4">
    <location>
        <position position="77"/>
    </location>
</feature>
<feature type="repeat" description="ANK" evidence="3">
    <location>
        <begin position="8"/>
        <end position="40"/>
    </location>
</feature>
<dbReference type="Proteomes" id="UP000240493">
    <property type="component" value="Unassembled WGS sequence"/>
</dbReference>
<dbReference type="PRINTS" id="PR01415">
    <property type="entry name" value="ANKYRIN"/>
</dbReference>
<dbReference type="PROSITE" id="PS50088">
    <property type="entry name" value="ANK_REPEAT"/>
    <property type="match status" value="2"/>
</dbReference>
<dbReference type="InterPro" id="IPR036770">
    <property type="entry name" value="Ankyrin_rpt-contain_sf"/>
</dbReference>
<accession>A0A2T3YQU3</accession>
<proteinExistence type="predicted"/>
<sequence>DPATKNQRGSTAMHYAAKNGNETILGYLLAKQVNLNVQDCQGRTPLFVAIQNGDVSVVSLLLQSGASVYMKDNFGKT</sequence>
<gene>
    <name evidence="4" type="ORF">M441DRAFT_125344</name>
</gene>
<dbReference type="OrthoDB" id="20872at2759"/>
<evidence type="ECO:0000313" key="4">
    <source>
        <dbReference type="EMBL" id="PTB34896.1"/>
    </source>
</evidence>
<evidence type="ECO:0000256" key="3">
    <source>
        <dbReference type="PROSITE-ProRule" id="PRU00023"/>
    </source>
</evidence>
<evidence type="ECO:0000256" key="2">
    <source>
        <dbReference type="ARBA" id="ARBA00023043"/>
    </source>
</evidence>
<protein>
    <submittedName>
        <fullName evidence="4">Uncharacterized protein</fullName>
    </submittedName>
</protein>
<dbReference type="PANTHER" id="PTHR24171">
    <property type="entry name" value="ANKYRIN REPEAT DOMAIN-CONTAINING PROTEIN 39-RELATED"/>
    <property type="match status" value="1"/>
</dbReference>